<name>A0ABQ1P4V3_9GAMM</name>
<proteinExistence type="predicted"/>
<feature type="transmembrane region" description="Helical" evidence="1">
    <location>
        <begin position="21"/>
        <end position="42"/>
    </location>
</feature>
<reference evidence="3" key="1">
    <citation type="journal article" date="2019" name="Int. J. Syst. Evol. Microbiol.">
        <title>The Global Catalogue of Microorganisms (GCM) 10K type strain sequencing project: providing services to taxonomists for standard genome sequencing and annotation.</title>
        <authorList>
            <consortium name="The Broad Institute Genomics Platform"/>
            <consortium name="The Broad Institute Genome Sequencing Center for Infectious Disease"/>
            <person name="Wu L."/>
            <person name="Ma J."/>
        </authorList>
    </citation>
    <scope>NUCLEOTIDE SEQUENCE [LARGE SCALE GENOMIC DNA]</scope>
    <source>
        <strain evidence="3">CGMCC 1.12482</strain>
    </source>
</reference>
<dbReference type="RefSeq" id="WP_150276098.1">
    <property type="nucleotide sequence ID" value="NZ_BMFF01000002.1"/>
</dbReference>
<sequence length="179" mass="20239">MFEIQHLDPQRYRQQTRKSTLVIVVIFAVLAMSLSALAVALFGSTEGSNFRWNLGGVLLGVALTIVLVRYVFWHQSWMQPAVYGWQLKRSLMSVTNVMHQVEAGVQAGLPEAMKLLRFYHLGQVEMHRLDGHPQAADELSGPLEKHRQAMLETGLSIDQYRLDPAWLASLQQRKPDTSA</sequence>
<protein>
    <recommendedName>
        <fullName evidence="4">DUF3087 domain-containing protein</fullName>
    </recommendedName>
</protein>
<dbReference type="Pfam" id="PF11286">
    <property type="entry name" value="DUF3087"/>
    <property type="match status" value="1"/>
</dbReference>
<keyword evidence="1" id="KW-1133">Transmembrane helix</keyword>
<feature type="transmembrane region" description="Helical" evidence="1">
    <location>
        <begin position="54"/>
        <end position="72"/>
    </location>
</feature>
<keyword evidence="3" id="KW-1185">Reference proteome</keyword>
<evidence type="ECO:0000313" key="3">
    <source>
        <dbReference type="Proteomes" id="UP000638188"/>
    </source>
</evidence>
<evidence type="ECO:0000256" key="1">
    <source>
        <dbReference type="SAM" id="Phobius"/>
    </source>
</evidence>
<evidence type="ECO:0008006" key="4">
    <source>
        <dbReference type="Google" id="ProtNLM"/>
    </source>
</evidence>
<keyword evidence="1" id="KW-0472">Membrane</keyword>
<comment type="caution">
    <text evidence="2">The sequence shown here is derived from an EMBL/GenBank/DDBJ whole genome shotgun (WGS) entry which is preliminary data.</text>
</comment>
<gene>
    <name evidence="2" type="ORF">GCM10007418_08430</name>
</gene>
<dbReference type="Proteomes" id="UP000638188">
    <property type="component" value="Unassembled WGS sequence"/>
</dbReference>
<dbReference type="EMBL" id="BMFF01000002">
    <property type="protein sequence ID" value="GGC91065.1"/>
    <property type="molecule type" value="Genomic_DNA"/>
</dbReference>
<evidence type="ECO:0000313" key="2">
    <source>
        <dbReference type="EMBL" id="GGC91065.1"/>
    </source>
</evidence>
<keyword evidence="1" id="KW-0812">Transmembrane</keyword>
<accession>A0ABQ1P4V3</accession>
<dbReference type="InterPro" id="IPR021438">
    <property type="entry name" value="DUF3087"/>
</dbReference>
<organism evidence="2 3">
    <name type="scientific">Halopseudomonas salina</name>
    <dbReference type="NCBI Taxonomy" id="1323744"/>
    <lineage>
        <taxon>Bacteria</taxon>
        <taxon>Pseudomonadati</taxon>
        <taxon>Pseudomonadota</taxon>
        <taxon>Gammaproteobacteria</taxon>
        <taxon>Pseudomonadales</taxon>
        <taxon>Pseudomonadaceae</taxon>
        <taxon>Halopseudomonas</taxon>
    </lineage>
</organism>